<keyword evidence="2" id="KW-1185">Reference proteome</keyword>
<reference evidence="1 2" key="1">
    <citation type="journal article" date="2005" name="Nucleic Acids Res.">
        <title>Genomic blueprint of Hahella chejuensis, a marine microbe producing an algicidal agent.</title>
        <authorList>
            <person name="Jeong H."/>
            <person name="Yim J.H."/>
            <person name="Lee C."/>
            <person name="Choi S.-H."/>
            <person name="Park Y.K."/>
            <person name="Yoon S.H."/>
            <person name="Hur C.-G."/>
            <person name="Kang H.-Y."/>
            <person name="Kim D."/>
            <person name="Lee H.H."/>
            <person name="Park K.H."/>
            <person name="Park S.-H."/>
            <person name="Park H.-S."/>
            <person name="Lee H.K."/>
            <person name="Oh T.K."/>
            <person name="Kim J.F."/>
        </authorList>
    </citation>
    <scope>NUCLEOTIDE SEQUENCE [LARGE SCALE GENOMIC DNA]</scope>
    <source>
        <strain evidence="1 2">KCTC 2396</strain>
    </source>
</reference>
<name>Q2SI72_HAHCH</name>
<evidence type="ECO:0000313" key="1">
    <source>
        <dbReference type="EMBL" id="ABC29652.1"/>
    </source>
</evidence>
<sequence length="31" mass="3379">MTISEVIDISFTTDFLLFFGNSSIKNPAQAA</sequence>
<organism evidence="1 2">
    <name type="scientific">Hahella chejuensis (strain KCTC 2396)</name>
    <dbReference type="NCBI Taxonomy" id="349521"/>
    <lineage>
        <taxon>Bacteria</taxon>
        <taxon>Pseudomonadati</taxon>
        <taxon>Pseudomonadota</taxon>
        <taxon>Gammaproteobacteria</taxon>
        <taxon>Oceanospirillales</taxon>
        <taxon>Hahellaceae</taxon>
        <taxon>Hahella</taxon>
    </lineage>
</organism>
<accession>Q2SI72</accession>
<dbReference type="AlphaFoldDB" id="Q2SI72"/>
<protein>
    <submittedName>
        <fullName evidence="1">Uncharacterized protein</fullName>
    </submittedName>
</protein>
<evidence type="ECO:0000313" key="2">
    <source>
        <dbReference type="Proteomes" id="UP000000238"/>
    </source>
</evidence>
<dbReference type="KEGG" id="hch:HCH_02877"/>
<dbReference type="EMBL" id="CP000155">
    <property type="protein sequence ID" value="ABC29652.1"/>
    <property type="molecule type" value="Genomic_DNA"/>
</dbReference>
<gene>
    <name evidence="1" type="ordered locus">HCH_02877</name>
</gene>
<dbReference type="HOGENOM" id="CLU_3396798_0_0_6"/>
<dbReference type="Proteomes" id="UP000000238">
    <property type="component" value="Chromosome"/>
</dbReference>
<proteinExistence type="predicted"/>